<name>A0ABV6MG86_9ACTN</name>
<organism evidence="6 7">
    <name type="scientific">Phytohabitans kaempferiae</name>
    <dbReference type="NCBI Taxonomy" id="1620943"/>
    <lineage>
        <taxon>Bacteria</taxon>
        <taxon>Bacillati</taxon>
        <taxon>Actinomycetota</taxon>
        <taxon>Actinomycetes</taxon>
        <taxon>Micromonosporales</taxon>
        <taxon>Micromonosporaceae</taxon>
    </lineage>
</organism>
<dbReference type="GO" id="GO:0008483">
    <property type="term" value="F:transaminase activity"/>
    <property type="evidence" value="ECO:0007669"/>
    <property type="project" value="UniProtKB-KW"/>
</dbReference>
<dbReference type="SUPFAM" id="SSF53383">
    <property type="entry name" value="PLP-dependent transferases"/>
    <property type="match status" value="1"/>
</dbReference>
<keyword evidence="3" id="KW-0808">Transferase</keyword>
<dbReference type="Pfam" id="PF00155">
    <property type="entry name" value="Aminotran_1_2"/>
    <property type="match status" value="1"/>
</dbReference>
<feature type="domain" description="Aminotransferase class I/classII large" evidence="5">
    <location>
        <begin position="154"/>
        <end position="409"/>
    </location>
</feature>
<gene>
    <name evidence="6" type="ORF">ACFFIA_39650</name>
</gene>
<accession>A0ABV6MG86</accession>
<evidence type="ECO:0000256" key="4">
    <source>
        <dbReference type="ARBA" id="ARBA00047715"/>
    </source>
</evidence>
<comment type="catalytic activity">
    <reaction evidence="4">
        <text>6-carboxyhexanoyl-[ACP] + L-alanine + H(+) = (8S)-8-amino-7-oxononanoate + holo-[ACP] + CO2</text>
        <dbReference type="Rhea" id="RHEA:42288"/>
        <dbReference type="Rhea" id="RHEA-COMP:9685"/>
        <dbReference type="Rhea" id="RHEA-COMP:9955"/>
        <dbReference type="ChEBI" id="CHEBI:15378"/>
        <dbReference type="ChEBI" id="CHEBI:16526"/>
        <dbReference type="ChEBI" id="CHEBI:57972"/>
        <dbReference type="ChEBI" id="CHEBI:64479"/>
        <dbReference type="ChEBI" id="CHEBI:78846"/>
        <dbReference type="ChEBI" id="CHEBI:149468"/>
        <dbReference type="EC" id="2.3.1.47"/>
    </reaction>
</comment>
<keyword evidence="7" id="KW-1185">Reference proteome</keyword>
<evidence type="ECO:0000313" key="6">
    <source>
        <dbReference type="EMBL" id="MFC0533737.1"/>
    </source>
</evidence>
<dbReference type="InterPro" id="IPR015421">
    <property type="entry name" value="PyrdxlP-dep_Trfase_major"/>
</dbReference>
<dbReference type="EC" id="2.3.1.47" evidence="2"/>
<dbReference type="RefSeq" id="WP_377261726.1">
    <property type="nucleotide sequence ID" value="NZ_JBHLUH010000089.1"/>
</dbReference>
<evidence type="ECO:0000256" key="1">
    <source>
        <dbReference type="ARBA" id="ARBA00001933"/>
    </source>
</evidence>
<evidence type="ECO:0000313" key="7">
    <source>
        <dbReference type="Proteomes" id="UP001589867"/>
    </source>
</evidence>
<dbReference type="Gene3D" id="3.90.1150.10">
    <property type="entry name" value="Aspartate Aminotransferase, domain 1"/>
    <property type="match status" value="1"/>
</dbReference>
<protein>
    <recommendedName>
        <fullName evidence="2">8-amino-7-oxononanoate synthase</fullName>
        <ecNumber evidence="2">2.3.1.47</ecNumber>
    </recommendedName>
</protein>
<evidence type="ECO:0000256" key="3">
    <source>
        <dbReference type="ARBA" id="ARBA00022679"/>
    </source>
</evidence>
<comment type="caution">
    <text evidence="6">The sequence shown here is derived from an EMBL/GenBank/DDBJ whole genome shotgun (WGS) entry which is preliminary data.</text>
</comment>
<dbReference type="Gene3D" id="3.40.640.10">
    <property type="entry name" value="Type I PLP-dependent aspartate aminotransferase-like (Major domain)"/>
    <property type="match status" value="1"/>
</dbReference>
<dbReference type="InterPro" id="IPR015424">
    <property type="entry name" value="PyrdxlP-dep_Trfase"/>
</dbReference>
<dbReference type="PANTHER" id="PTHR13693">
    <property type="entry name" value="CLASS II AMINOTRANSFERASE/8-AMINO-7-OXONONANOATE SYNTHASE"/>
    <property type="match status" value="1"/>
</dbReference>
<dbReference type="InterPro" id="IPR015422">
    <property type="entry name" value="PyrdxlP-dep_Trfase_small"/>
</dbReference>
<dbReference type="EMBL" id="JBHLUH010000089">
    <property type="protein sequence ID" value="MFC0533737.1"/>
    <property type="molecule type" value="Genomic_DNA"/>
</dbReference>
<comment type="cofactor">
    <cofactor evidence="1">
        <name>pyridoxal 5'-phosphate</name>
        <dbReference type="ChEBI" id="CHEBI:597326"/>
    </cofactor>
</comment>
<dbReference type="InterPro" id="IPR004839">
    <property type="entry name" value="Aminotransferase_I/II_large"/>
</dbReference>
<keyword evidence="6" id="KW-0032">Aminotransferase</keyword>
<dbReference type="Proteomes" id="UP001589867">
    <property type="component" value="Unassembled WGS sequence"/>
</dbReference>
<sequence>MSAPLARGRADAGTSAPAYVSRWTELERLLATNPMMDAVIDEVRGREIRVGDHWLVDFASCNYLGFDLEPEIQEAIGPAVARWGTHPSWSRMLGSPLLYPRIEERLTDLLGAPDTLVLPTVTLIHMAVVPVLAGTGTVIYEHNAHRTIFDACQYARGLGATAHRFRAGDLEQLEQRLRAAPTGGPRLVCVDGVNSMTGNPPDLPAYARLCREYGALLYVDDAHGFGLLGERRPDETSPYGSRGNAVVRWFGESYDNVVLVGGFSKAYSSLLAFIAVPTEVKEHLKVAAPPYLYSGPSPTASLATVLAGFDVNEARGDALRGRLYTLSRRVLDRVRELGLATPNTSGTPIIELPLAAGRELSDVADELWRRGVYVTLAAYPLVARADVGLRVQLTATHTDEDVERLLAALEALADRGDLRAAGGQVAPRQARPGPDS</sequence>
<dbReference type="InterPro" id="IPR050087">
    <property type="entry name" value="AON_synthase_class-II"/>
</dbReference>
<proteinExistence type="predicted"/>
<evidence type="ECO:0000259" key="5">
    <source>
        <dbReference type="Pfam" id="PF00155"/>
    </source>
</evidence>
<reference evidence="6 7" key="1">
    <citation type="submission" date="2024-09" db="EMBL/GenBank/DDBJ databases">
        <authorList>
            <person name="Sun Q."/>
            <person name="Mori K."/>
        </authorList>
    </citation>
    <scope>NUCLEOTIDE SEQUENCE [LARGE SCALE GENOMIC DNA]</scope>
    <source>
        <strain evidence="6 7">TBRC 3947</strain>
    </source>
</reference>
<evidence type="ECO:0000256" key="2">
    <source>
        <dbReference type="ARBA" id="ARBA00013187"/>
    </source>
</evidence>